<dbReference type="Gene3D" id="3.40.50.300">
    <property type="entry name" value="P-loop containing nucleotide triphosphate hydrolases"/>
    <property type="match status" value="1"/>
</dbReference>
<keyword evidence="4 6" id="KW-0067">ATP-binding</keyword>
<evidence type="ECO:0000256" key="1">
    <source>
        <dbReference type="ARBA" id="ARBA00005417"/>
    </source>
</evidence>
<evidence type="ECO:0000256" key="2">
    <source>
        <dbReference type="ARBA" id="ARBA00022448"/>
    </source>
</evidence>
<evidence type="ECO:0000313" key="6">
    <source>
        <dbReference type="EMBL" id="TCW00741.1"/>
    </source>
</evidence>
<dbReference type="SUPFAM" id="SSF52540">
    <property type="entry name" value="P-loop containing nucleoside triphosphate hydrolases"/>
    <property type="match status" value="1"/>
</dbReference>
<keyword evidence="2" id="KW-0813">Transport</keyword>
<dbReference type="PANTHER" id="PTHR43335">
    <property type="entry name" value="ABC TRANSPORTER, ATP-BINDING PROTEIN"/>
    <property type="match status" value="1"/>
</dbReference>
<dbReference type="Proteomes" id="UP000295515">
    <property type="component" value="Unassembled WGS sequence"/>
</dbReference>
<reference evidence="6 7" key="1">
    <citation type="submission" date="2019-03" db="EMBL/GenBank/DDBJ databases">
        <title>Genomic Encyclopedia of Type Strains, Phase IV (KMG-IV): sequencing the most valuable type-strain genomes for metagenomic binning, comparative biology and taxonomic classification.</title>
        <authorList>
            <person name="Goeker M."/>
        </authorList>
    </citation>
    <scope>NUCLEOTIDE SEQUENCE [LARGE SCALE GENOMIC DNA]</scope>
    <source>
        <strain evidence="6 7">DSM 29487</strain>
    </source>
</reference>
<dbReference type="InterPro" id="IPR003593">
    <property type="entry name" value="AAA+_ATPase"/>
</dbReference>
<accession>A0A4R3Z479</accession>
<keyword evidence="3" id="KW-0547">Nucleotide-binding</keyword>
<feature type="domain" description="ABC transporter" evidence="5">
    <location>
        <begin position="4"/>
        <end position="232"/>
    </location>
</feature>
<dbReference type="EMBL" id="SMCQ01000006">
    <property type="protein sequence ID" value="TCW00741.1"/>
    <property type="molecule type" value="Genomic_DNA"/>
</dbReference>
<dbReference type="PANTHER" id="PTHR43335:SF4">
    <property type="entry name" value="ABC TRANSPORTER, ATP-BINDING PROTEIN"/>
    <property type="match status" value="1"/>
</dbReference>
<dbReference type="GeneID" id="98915042"/>
<dbReference type="PROSITE" id="PS50893">
    <property type="entry name" value="ABC_TRANSPORTER_2"/>
    <property type="match status" value="1"/>
</dbReference>
<comment type="similarity">
    <text evidence="1">Belongs to the ABC transporter superfamily.</text>
</comment>
<dbReference type="GO" id="GO:0005524">
    <property type="term" value="F:ATP binding"/>
    <property type="evidence" value="ECO:0007669"/>
    <property type="project" value="UniProtKB-KW"/>
</dbReference>
<dbReference type="InterPro" id="IPR003439">
    <property type="entry name" value="ABC_transporter-like_ATP-bd"/>
</dbReference>
<evidence type="ECO:0000256" key="3">
    <source>
        <dbReference type="ARBA" id="ARBA00022741"/>
    </source>
</evidence>
<proteinExistence type="inferred from homology"/>
<sequence length="300" mass="33889">MDMLRVSHVSKSFGSHVVLDDLNFAVKEHTIYGFIGQNGAGKTTTMKMILGLLKIDQGEIEVNGQKVTYGQNKTNQFIGYLPDVPEFYGYMTPMEYLKLCGEISGMSSLDIQKKASELLELVGLKETHTRIQGFSRGMKQRLGIAQALLNSPRLLICDEPTSALDPVGRKEILDILLSIKNQTTVIFSTHILSDVERICDEIALLHHGKIAMEGKLEDLKKLQRSNGFEIECYNLQDADYLANQIAGSQRLSSTKLYYPQKTKEEMTQTMLFIVNHQMTIQKIEMCEPTLENVFMEVIEK</sequence>
<evidence type="ECO:0000259" key="5">
    <source>
        <dbReference type="PROSITE" id="PS50893"/>
    </source>
</evidence>
<dbReference type="RefSeq" id="WP_066446816.1">
    <property type="nucleotide sequence ID" value="NZ_JANKBF010000004.1"/>
</dbReference>
<comment type="caution">
    <text evidence="6">The sequence shown here is derived from an EMBL/GenBank/DDBJ whole genome shotgun (WGS) entry which is preliminary data.</text>
</comment>
<protein>
    <submittedName>
        <fullName evidence="6">ABC-2 type transport system ATP-binding protein</fullName>
    </submittedName>
</protein>
<dbReference type="GO" id="GO:0016887">
    <property type="term" value="F:ATP hydrolysis activity"/>
    <property type="evidence" value="ECO:0007669"/>
    <property type="project" value="InterPro"/>
</dbReference>
<dbReference type="InterPro" id="IPR027417">
    <property type="entry name" value="P-loop_NTPase"/>
</dbReference>
<keyword evidence="7" id="KW-1185">Reference proteome</keyword>
<name>A0A4R3Z479_9FIRM</name>
<dbReference type="Pfam" id="PF00005">
    <property type="entry name" value="ABC_tran"/>
    <property type="match status" value="1"/>
</dbReference>
<dbReference type="AlphaFoldDB" id="A0A4R3Z479"/>
<organism evidence="6 7">
    <name type="scientific">Longibaculum muris</name>
    <dbReference type="NCBI Taxonomy" id="1796628"/>
    <lineage>
        <taxon>Bacteria</taxon>
        <taxon>Bacillati</taxon>
        <taxon>Bacillota</taxon>
        <taxon>Erysipelotrichia</taxon>
        <taxon>Erysipelotrichales</taxon>
        <taxon>Coprobacillaceae</taxon>
        <taxon>Longibaculum</taxon>
    </lineage>
</organism>
<evidence type="ECO:0000256" key="4">
    <source>
        <dbReference type="ARBA" id="ARBA00022840"/>
    </source>
</evidence>
<gene>
    <name evidence="6" type="ORF">EDD60_10681</name>
</gene>
<dbReference type="SMART" id="SM00382">
    <property type="entry name" value="AAA"/>
    <property type="match status" value="1"/>
</dbReference>
<dbReference type="CDD" id="cd03230">
    <property type="entry name" value="ABC_DR_subfamily_A"/>
    <property type="match status" value="1"/>
</dbReference>
<evidence type="ECO:0000313" key="7">
    <source>
        <dbReference type="Proteomes" id="UP000295515"/>
    </source>
</evidence>